<name>A0A8H6ZGW9_9AGAR</name>
<evidence type="ECO:0000313" key="4">
    <source>
        <dbReference type="Proteomes" id="UP000623467"/>
    </source>
</evidence>
<feature type="domain" description="Integrase catalytic" evidence="2">
    <location>
        <begin position="216"/>
        <end position="401"/>
    </location>
</feature>
<reference evidence="3" key="1">
    <citation type="submission" date="2020-05" db="EMBL/GenBank/DDBJ databases">
        <title>Mycena genomes resolve the evolution of fungal bioluminescence.</title>
        <authorList>
            <person name="Tsai I.J."/>
        </authorList>
    </citation>
    <scope>NUCLEOTIDE SEQUENCE</scope>
    <source>
        <strain evidence="3">160909Yilan</strain>
    </source>
</reference>
<dbReference type="SUPFAM" id="SSF53098">
    <property type="entry name" value="Ribonuclease H-like"/>
    <property type="match status" value="1"/>
</dbReference>
<comment type="caution">
    <text evidence="3">The sequence shown here is derived from an EMBL/GenBank/DDBJ whole genome shotgun (WGS) entry which is preliminary data.</text>
</comment>
<evidence type="ECO:0000256" key="1">
    <source>
        <dbReference type="ARBA" id="ARBA00022884"/>
    </source>
</evidence>
<gene>
    <name evidence="3" type="ORF">MSAN_00083500</name>
</gene>
<dbReference type="Pfam" id="PF24764">
    <property type="entry name" value="rva_4"/>
    <property type="match status" value="1"/>
</dbReference>
<keyword evidence="4" id="KW-1185">Reference proteome</keyword>
<sequence>MNQNCEDKSASVHDFFSAAEQHQEVIPPGEFSDLHHGIQAMTAALEDAISASGDPLTVPMLSVMPVIPASQRKRGRPRKEIDKKFLAGALTLRGPTGIARSLHCHARTVRRRALDYGLVEPGAPCYQDIVEPDGTSRRVWQSTGPPISAISNMPERLDEEIADILRLFPNFGRTMLAGALRSRGFRVPQDRIEASYIRVHGAPPRLFNERRIERWVYSVPGVNSLWHHDGQHSLIRWKFVTHAFTDGKSRLLTGARVSNNNRGTTVLDVMERAAAKHGWPSRLRGDHGTENILVARRMEEVRGPGRGSYIWGSSVHNIRMERLWVDYAQGVANKWVDFFYELELYYSLQQENTAHIWLLHHLFLAAIDEDVQEWVEAWNSHKISLPGGGRRSPRDMFTFGLLEQGPRGLDTLLFQQEEAAYAHIEEYGVDWEAQSDPVIIQHLADSSAVPSSDGNPFSLSPTPSTMNEVIVEPPTGPLSADQINRLDSELSLRVDLSSRDMGVRKLVWEEALAICTSFFSQN</sequence>
<dbReference type="Proteomes" id="UP000623467">
    <property type="component" value="Unassembled WGS sequence"/>
</dbReference>
<dbReference type="OrthoDB" id="3353107at2759"/>
<dbReference type="InterPro" id="IPR001584">
    <property type="entry name" value="Integrase_cat-core"/>
</dbReference>
<dbReference type="GO" id="GO:0003723">
    <property type="term" value="F:RNA binding"/>
    <property type="evidence" value="ECO:0007669"/>
    <property type="project" value="UniProtKB-KW"/>
</dbReference>
<proteinExistence type="predicted"/>
<organism evidence="3 4">
    <name type="scientific">Mycena sanguinolenta</name>
    <dbReference type="NCBI Taxonomy" id="230812"/>
    <lineage>
        <taxon>Eukaryota</taxon>
        <taxon>Fungi</taxon>
        <taxon>Dikarya</taxon>
        <taxon>Basidiomycota</taxon>
        <taxon>Agaricomycotina</taxon>
        <taxon>Agaricomycetes</taxon>
        <taxon>Agaricomycetidae</taxon>
        <taxon>Agaricales</taxon>
        <taxon>Marasmiineae</taxon>
        <taxon>Mycenaceae</taxon>
        <taxon>Mycena</taxon>
    </lineage>
</organism>
<keyword evidence="1" id="KW-0694">RNA-binding</keyword>
<dbReference type="PROSITE" id="PS50994">
    <property type="entry name" value="INTEGRASE"/>
    <property type="match status" value="1"/>
</dbReference>
<dbReference type="GO" id="GO:0005634">
    <property type="term" value="C:nucleus"/>
    <property type="evidence" value="ECO:0007669"/>
    <property type="project" value="UniProtKB-ARBA"/>
</dbReference>
<dbReference type="GO" id="GO:0015074">
    <property type="term" value="P:DNA integration"/>
    <property type="evidence" value="ECO:0007669"/>
    <property type="project" value="InterPro"/>
</dbReference>
<accession>A0A8H6ZGW9</accession>
<dbReference type="InterPro" id="IPR012337">
    <property type="entry name" value="RNaseH-like_sf"/>
</dbReference>
<dbReference type="EMBL" id="JACAZH010000001">
    <property type="protein sequence ID" value="KAF7376666.1"/>
    <property type="molecule type" value="Genomic_DNA"/>
</dbReference>
<protein>
    <recommendedName>
        <fullName evidence="2">Integrase catalytic domain-containing protein</fullName>
    </recommendedName>
</protein>
<dbReference type="AlphaFoldDB" id="A0A8H6ZGW9"/>
<dbReference type="PANTHER" id="PTHR46791:SF5">
    <property type="entry name" value="CLR5 DOMAIN-CONTAINING PROTEIN-RELATED"/>
    <property type="match status" value="1"/>
</dbReference>
<dbReference type="InterPro" id="IPR058913">
    <property type="entry name" value="Integrase_dom_put"/>
</dbReference>
<evidence type="ECO:0000259" key="2">
    <source>
        <dbReference type="PROSITE" id="PS50994"/>
    </source>
</evidence>
<dbReference type="PANTHER" id="PTHR46791">
    <property type="entry name" value="EXPRESSED PROTEIN"/>
    <property type="match status" value="1"/>
</dbReference>
<evidence type="ECO:0000313" key="3">
    <source>
        <dbReference type="EMBL" id="KAF7376666.1"/>
    </source>
</evidence>